<evidence type="ECO:0000313" key="9">
    <source>
        <dbReference type="Proteomes" id="UP000051574"/>
    </source>
</evidence>
<feature type="domain" description="J" evidence="7">
    <location>
        <begin position="27"/>
        <end position="91"/>
    </location>
</feature>
<dbReference type="AlphaFoldDB" id="A0A0T6AX52"/>
<dbReference type="InterPro" id="IPR001623">
    <property type="entry name" value="DnaJ_domain"/>
</dbReference>
<dbReference type="GO" id="GO:0005789">
    <property type="term" value="C:endoplasmic reticulum membrane"/>
    <property type="evidence" value="ECO:0007669"/>
    <property type="project" value="UniProtKB-SubCell"/>
</dbReference>
<dbReference type="Pfam" id="PF00085">
    <property type="entry name" value="Thioredoxin"/>
    <property type="match status" value="1"/>
</dbReference>
<sequence length="252" mass="29955">MRWKSQFWLAFIVILYTALVVLAELGDPYRILGLKRTANQAEIRKAYKKLVKEWHPDKTKDPSAEDRFVEIKQAYELLSDPDRKLKYDQKGITEDDFYLKQEYARYRPPHAFEDIFGYAHFNFQENDITFFHRLAITTRQFDKIIVPKSIRVPHFIFFYTDWCFPCLQSAPYMRKLADYIEPFGINFVTVHNSNEPNLGRRLNIHTLPCLVLLLDGNIYVYKESITNLQKIIGMVKLQYDARFLNDSCRVFT</sequence>
<dbReference type="OrthoDB" id="10065037at2759"/>
<dbReference type="SUPFAM" id="SSF52833">
    <property type="entry name" value="Thioredoxin-like"/>
    <property type="match status" value="1"/>
</dbReference>
<dbReference type="InterPro" id="IPR036869">
    <property type="entry name" value="J_dom_sf"/>
</dbReference>
<organism evidence="8 9">
    <name type="scientific">Oryctes borbonicus</name>
    <dbReference type="NCBI Taxonomy" id="1629725"/>
    <lineage>
        <taxon>Eukaryota</taxon>
        <taxon>Metazoa</taxon>
        <taxon>Ecdysozoa</taxon>
        <taxon>Arthropoda</taxon>
        <taxon>Hexapoda</taxon>
        <taxon>Insecta</taxon>
        <taxon>Pterygota</taxon>
        <taxon>Neoptera</taxon>
        <taxon>Endopterygota</taxon>
        <taxon>Coleoptera</taxon>
        <taxon>Polyphaga</taxon>
        <taxon>Scarabaeiformia</taxon>
        <taxon>Scarabaeidae</taxon>
        <taxon>Dynastinae</taxon>
        <taxon>Oryctes</taxon>
    </lineage>
</organism>
<evidence type="ECO:0000256" key="1">
    <source>
        <dbReference type="ARBA" id="ARBA00004163"/>
    </source>
</evidence>
<protein>
    <recommendedName>
        <fullName evidence="2">DnaJ homolog subfamily C member 16</fullName>
    </recommendedName>
    <alternativeName>
        <fullName evidence="5">Endoplasmic reticulum DNA J domain-containing protein 8</fullName>
    </alternativeName>
</protein>
<dbReference type="InterPro" id="IPR036249">
    <property type="entry name" value="Thioredoxin-like_sf"/>
</dbReference>
<dbReference type="GO" id="GO:0006914">
    <property type="term" value="P:autophagy"/>
    <property type="evidence" value="ECO:0007669"/>
    <property type="project" value="UniProtKB-KW"/>
</dbReference>
<reference evidence="8 9" key="1">
    <citation type="submission" date="2015-09" db="EMBL/GenBank/DDBJ databases">
        <title>Draft genome of the scarab beetle Oryctes borbonicus.</title>
        <authorList>
            <person name="Meyer J.M."/>
            <person name="Markov G.V."/>
            <person name="Baskaran P."/>
            <person name="Herrmann M."/>
            <person name="Sommer R.J."/>
            <person name="Roedelsperger C."/>
        </authorList>
    </citation>
    <scope>NUCLEOTIDE SEQUENCE [LARGE SCALE GENOMIC DNA]</scope>
    <source>
        <strain evidence="8">OB123</strain>
        <tissue evidence="8">Whole animal</tissue>
    </source>
</reference>
<proteinExistence type="predicted"/>
<feature type="chain" id="PRO_5006668194" description="DnaJ homolog subfamily C member 16" evidence="6">
    <location>
        <begin position="24"/>
        <end position="252"/>
    </location>
</feature>
<comment type="function">
    <text evidence="4">Plays an important role in regulating the size of autophagosomes during the formation process.</text>
</comment>
<comment type="subcellular location">
    <subcellularLocation>
        <location evidence="1">Endoplasmic reticulum membrane</location>
        <topology evidence="1">Single-pass type IV membrane protein</topology>
    </subcellularLocation>
</comment>
<dbReference type="PRINTS" id="PR00625">
    <property type="entry name" value="JDOMAIN"/>
</dbReference>
<dbReference type="CDD" id="cd06257">
    <property type="entry name" value="DnaJ"/>
    <property type="match status" value="1"/>
</dbReference>
<dbReference type="EMBL" id="LJIG01022590">
    <property type="protein sequence ID" value="KRT79763.1"/>
    <property type="molecule type" value="Genomic_DNA"/>
</dbReference>
<dbReference type="Pfam" id="PF00226">
    <property type="entry name" value="DnaJ"/>
    <property type="match status" value="1"/>
</dbReference>
<dbReference type="InterPro" id="IPR018253">
    <property type="entry name" value="DnaJ_domain_CS"/>
</dbReference>
<keyword evidence="9" id="KW-1185">Reference proteome</keyword>
<dbReference type="InterPro" id="IPR013766">
    <property type="entry name" value="Thioredoxin_domain"/>
</dbReference>
<comment type="caution">
    <text evidence="8">The sequence shown here is derived from an EMBL/GenBank/DDBJ whole genome shotgun (WGS) entry which is preliminary data.</text>
</comment>
<dbReference type="Proteomes" id="UP000051574">
    <property type="component" value="Unassembled WGS sequence"/>
</dbReference>
<dbReference type="SUPFAM" id="SSF46565">
    <property type="entry name" value="Chaperone J-domain"/>
    <property type="match status" value="1"/>
</dbReference>
<accession>A0A0T6AX52</accession>
<dbReference type="SMART" id="SM00271">
    <property type="entry name" value="DnaJ"/>
    <property type="match status" value="1"/>
</dbReference>
<evidence type="ECO:0000256" key="5">
    <source>
        <dbReference type="ARBA" id="ARBA00035043"/>
    </source>
</evidence>
<keyword evidence="3" id="KW-0072">Autophagy</keyword>
<evidence type="ECO:0000256" key="6">
    <source>
        <dbReference type="SAM" id="SignalP"/>
    </source>
</evidence>
<evidence type="ECO:0000256" key="2">
    <source>
        <dbReference type="ARBA" id="ARBA00020921"/>
    </source>
</evidence>
<name>A0A0T6AX52_9SCAR</name>
<feature type="signal peptide" evidence="6">
    <location>
        <begin position="1"/>
        <end position="23"/>
    </location>
</feature>
<dbReference type="PROSITE" id="PS50076">
    <property type="entry name" value="DNAJ_2"/>
    <property type="match status" value="1"/>
</dbReference>
<evidence type="ECO:0000313" key="8">
    <source>
        <dbReference type="EMBL" id="KRT79763.1"/>
    </source>
</evidence>
<keyword evidence="6" id="KW-0732">Signal</keyword>
<evidence type="ECO:0000256" key="4">
    <source>
        <dbReference type="ARBA" id="ARBA00035002"/>
    </source>
</evidence>
<dbReference type="Gene3D" id="1.10.287.110">
    <property type="entry name" value="DnaJ domain"/>
    <property type="match status" value="1"/>
</dbReference>
<evidence type="ECO:0000259" key="7">
    <source>
        <dbReference type="PROSITE" id="PS50076"/>
    </source>
</evidence>
<dbReference type="PANTHER" id="PTHR44303:SF2">
    <property type="entry name" value="DNAJ HOMOLOG SUBFAMILY C MEMBER 16"/>
    <property type="match status" value="1"/>
</dbReference>
<dbReference type="InterPro" id="IPR052448">
    <property type="entry name" value="DnaJ_C16_autophagy_reg"/>
</dbReference>
<dbReference type="Gene3D" id="3.40.30.10">
    <property type="entry name" value="Glutaredoxin"/>
    <property type="match status" value="1"/>
</dbReference>
<gene>
    <name evidence="8" type="ORF">AMK59_7383</name>
</gene>
<dbReference type="PANTHER" id="PTHR44303">
    <property type="entry name" value="DNAJ HOMOLOG SUBFAMILY C MEMBER 16"/>
    <property type="match status" value="1"/>
</dbReference>
<evidence type="ECO:0000256" key="3">
    <source>
        <dbReference type="ARBA" id="ARBA00023006"/>
    </source>
</evidence>
<dbReference type="PROSITE" id="PS00636">
    <property type="entry name" value="DNAJ_1"/>
    <property type="match status" value="1"/>
</dbReference>